<dbReference type="PROSITE" id="PS50072">
    <property type="entry name" value="CSA_PPIASE_2"/>
    <property type="match status" value="1"/>
</dbReference>
<sequence length="266" mass="28038">MSPSRRERENAKRRYQKWEQRRAAAEKVRRERRIVGGVLAGFLALVLIGGIIWTQTRPDEGDPAATPTATDPSATDAPTDAPTDSPAPLPTTNPQMFEAPPPPADALASTWTWTITTNLGDIVVELDGAAAPQAVASFNMLAGSGFYDGTACHRLLPDTLLQCGDPTATGSGGPGYTFGPVENPPEDGVYPSGTVAMARGAAEDSQGSQFFLVFGEYVNPEPPGYTVFGTVTQGLDILQAIGAAGTLPGTERPAEDVIIEEVKVQQ</sequence>
<dbReference type="EMBL" id="CP001618">
    <property type="protein sequence ID" value="ACQ80257.1"/>
    <property type="molecule type" value="Genomic_DNA"/>
</dbReference>
<evidence type="ECO:0000313" key="6">
    <source>
        <dbReference type="EMBL" id="ACQ80257.1"/>
    </source>
</evidence>
<dbReference type="InterPro" id="IPR002130">
    <property type="entry name" value="Cyclophilin-type_PPIase_dom"/>
</dbReference>
<comment type="similarity">
    <text evidence="2">Belongs to the cyclophilin-type PPIase family.</text>
</comment>
<evidence type="ECO:0000256" key="1">
    <source>
        <dbReference type="ARBA" id="ARBA00002388"/>
    </source>
</evidence>
<proteinExistence type="inferred from homology"/>
<protein>
    <recommendedName>
        <fullName evidence="2">Peptidyl-prolyl cis-trans isomerase</fullName>
        <shortName evidence="2">PPIase</shortName>
        <ecNumber evidence="2">5.2.1.8</ecNumber>
    </recommendedName>
</protein>
<comment type="function">
    <text evidence="1 2">PPIases accelerate the folding of proteins. It catalyzes the cis-trans isomerization of proline imidic peptide bonds in oligopeptides.</text>
</comment>
<dbReference type="PANTHER" id="PTHR45625">
    <property type="entry name" value="PEPTIDYL-PROLYL CIS-TRANS ISOMERASE-RELATED"/>
    <property type="match status" value="1"/>
</dbReference>
<dbReference type="HOGENOM" id="CLU_012062_8_2_11"/>
<keyword evidence="2" id="KW-0697">Rotamase</keyword>
<evidence type="ECO:0000256" key="2">
    <source>
        <dbReference type="RuleBase" id="RU363019"/>
    </source>
</evidence>
<dbReference type="AlphaFoldDB" id="C5C5R6"/>
<dbReference type="SUPFAM" id="SSF50891">
    <property type="entry name" value="Cyclophilin-like"/>
    <property type="match status" value="1"/>
</dbReference>
<keyword evidence="2 6" id="KW-0413">Isomerase</keyword>
<dbReference type="InterPro" id="IPR044666">
    <property type="entry name" value="Cyclophilin_A-like"/>
</dbReference>
<dbReference type="InterPro" id="IPR029000">
    <property type="entry name" value="Cyclophilin-like_dom_sf"/>
</dbReference>
<evidence type="ECO:0000256" key="3">
    <source>
        <dbReference type="SAM" id="MobiDB-lite"/>
    </source>
</evidence>
<feature type="transmembrane region" description="Helical" evidence="4">
    <location>
        <begin position="34"/>
        <end position="53"/>
    </location>
</feature>
<reference evidence="6 7" key="1">
    <citation type="journal article" date="2009" name="Stand. Genomic Sci.">
        <title>Complete genome sequence of Beutenbergia cavernae type strain (HKI 0122).</title>
        <authorList>
            <person name="Land M."/>
            <person name="Pukall R."/>
            <person name="Abt B."/>
            <person name="Goker M."/>
            <person name="Rohde M."/>
            <person name="Glavina Del Rio T."/>
            <person name="Tice H."/>
            <person name="Copeland A."/>
            <person name="Cheng J.F."/>
            <person name="Lucas S."/>
            <person name="Chen F."/>
            <person name="Nolan M."/>
            <person name="Bruce D."/>
            <person name="Goodwin L."/>
            <person name="Pitluck S."/>
            <person name="Ivanova N."/>
            <person name="Mavromatis K."/>
            <person name="Ovchinnikova G."/>
            <person name="Pati A."/>
            <person name="Chen A."/>
            <person name="Palaniappan K."/>
            <person name="Hauser L."/>
            <person name="Chang Y.J."/>
            <person name="Jefferies C.C."/>
            <person name="Saunders E."/>
            <person name="Brettin T."/>
            <person name="Detter J.C."/>
            <person name="Han C."/>
            <person name="Chain P."/>
            <person name="Bristow J."/>
            <person name="Eisen J.A."/>
            <person name="Markowitz V."/>
            <person name="Hugenholtz P."/>
            <person name="Kyrpides N.C."/>
            <person name="Klenk H.P."/>
            <person name="Lapidus A."/>
        </authorList>
    </citation>
    <scope>NUCLEOTIDE SEQUENCE [LARGE SCALE GENOMIC DNA]</scope>
    <source>
        <strain evidence="7">ATCC BAA-8 / DSM 12333 / NBRC 16432</strain>
    </source>
</reference>
<dbReference type="Gene3D" id="2.40.100.10">
    <property type="entry name" value="Cyclophilin-like"/>
    <property type="match status" value="1"/>
</dbReference>
<dbReference type="KEGG" id="bcv:Bcav_2002"/>
<feature type="compositionally biased region" description="Low complexity" evidence="3">
    <location>
        <begin position="63"/>
        <end position="84"/>
    </location>
</feature>
<organism evidence="6 7">
    <name type="scientific">Beutenbergia cavernae (strain ATCC BAA-8 / DSM 12333 / CCUG 43141 / JCM 11478 / NBRC 16432 / NCIMB 13614 / HKI 0122)</name>
    <dbReference type="NCBI Taxonomy" id="471853"/>
    <lineage>
        <taxon>Bacteria</taxon>
        <taxon>Bacillati</taxon>
        <taxon>Actinomycetota</taxon>
        <taxon>Actinomycetes</taxon>
        <taxon>Micrococcales</taxon>
        <taxon>Beutenbergiaceae</taxon>
        <taxon>Beutenbergia</taxon>
    </lineage>
</organism>
<evidence type="ECO:0000256" key="4">
    <source>
        <dbReference type="SAM" id="Phobius"/>
    </source>
</evidence>
<evidence type="ECO:0000313" key="7">
    <source>
        <dbReference type="Proteomes" id="UP000007962"/>
    </source>
</evidence>
<name>C5C5R6_BEUC1</name>
<dbReference type="PANTHER" id="PTHR45625:SF3">
    <property type="entry name" value="PEPTIDYL-PROLYL CIS-TRANS ISOMERASE B-RELATED"/>
    <property type="match status" value="1"/>
</dbReference>
<comment type="catalytic activity">
    <reaction evidence="2">
        <text>[protein]-peptidylproline (omega=180) = [protein]-peptidylproline (omega=0)</text>
        <dbReference type="Rhea" id="RHEA:16237"/>
        <dbReference type="Rhea" id="RHEA-COMP:10747"/>
        <dbReference type="Rhea" id="RHEA-COMP:10748"/>
        <dbReference type="ChEBI" id="CHEBI:83833"/>
        <dbReference type="ChEBI" id="CHEBI:83834"/>
        <dbReference type="EC" id="5.2.1.8"/>
    </reaction>
</comment>
<feature type="domain" description="PPIase cyclophilin-type" evidence="5">
    <location>
        <begin position="117"/>
        <end position="264"/>
    </location>
</feature>
<feature type="region of interest" description="Disordered" evidence="3">
    <location>
        <begin position="56"/>
        <end position="105"/>
    </location>
</feature>
<keyword evidence="4" id="KW-0472">Membrane</keyword>
<feature type="region of interest" description="Disordered" evidence="3">
    <location>
        <begin position="1"/>
        <end position="29"/>
    </location>
</feature>
<accession>C5C5R6</accession>
<dbReference type="CDD" id="cd00317">
    <property type="entry name" value="cyclophilin"/>
    <property type="match status" value="1"/>
</dbReference>
<dbReference type="OrthoDB" id="5507614at2"/>
<dbReference type="PRINTS" id="PR00153">
    <property type="entry name" value="CSAPPISMRASE"/>
</dbReference>
<dbReference type="RefSeq" id="WP_015882497.1">
    <property type="nucleotide sequence ID" value="NC_012669.1"/>
</dbReference>
<dbReference type="STRING" id="471853.Bcav_2002"/>
<evidence type="ECO:0000259" key="5">
    <source>
        <dbReference type="PROSITE" id="PS50072"/>
    </source>
</evidence>
<keyword evidence="7" id="KW-1185">Reference proteome</keyword>
<dbReference type="Proteomes" id="UP000007962">
    <property type="component" value="Chromosome"/>
</dbReference>
<keyword evidence="4" id="KW-1133">Transmembrane helix</keyword>
<gene>
    <name evidence="6" type="ordered locus">Bcav_2002</name>
</gene>
<dbReference type="EC" id="5.2.1.8" evidence="2"/>
<dbReference type="eggNOG" id="COG0652">
    <property type="taxonomic scope" value="Bacteria"/>
</dbReference>
<dbReference type="GO" id="GO:0003755">
    <property type="term" value="F:peptidyl-prolyl cis-trans isomerase activity"/>
    <property type="evidence" value="ECO:0007669"/>
    <property type="project" value="UniProtKB-UniRule"/>
</dbReference>
<keyword evidence="4" id="KW-0812">Transmembrane</keyword>
<dbReference type="Pfam" id="PF00160">
    <property type="entry name" value="Pro_isomerase"/>
    <property type="match status" value="1"/>
</dbReference>